<dbReference type="SUPFAM" id="SSF47203">
    <property type="entry name" value="Acyl-CoA dehydrogenase C-terminal domain-like"/>
    <property type="match status" value="1"/>
</dbReference>
<keyword evidence="1" id="KW-0560">Oxidoreductase</keyword>
<dbReference type="Pfam" id="PF08028">
    <property type="entry name" value="Acyl-CoA_dh_2"/>
    <property type="match status" value="1"/>
</dbReference>
<reference evidence="5 6" key="1">
    <citation type="submission" date="2022-12" db="EMBL/GenBank/DDBJ databases">
        <title>Dasania phycosphaerae sp. nov., isolated from particulate material of the south coast of Korea.</title>
        <authorList>
            <person name="Jiang Y."/>
        </authorList>
    </citation>
    <scope>NUCLEOTIDE SEQUENCE [LARGE SCALE GENOMIC DNA]</scope>
    <source>
        <strain evidence="5 6">GY-19</strain>
    </source>
</reference>
<dbReference type="InterPro" id="IPR013107">
    <property type="entry name" value="Acyl-CoA_DH_C"/>
</dbReference>
<evidence type="ECO:0000313" key="5">
    <source>
        <dbReference type="EMBL" id="MCZ0866918.1"/>
    </source>
</evidence>
<comment type="similarity">
    <text evidence="2">Belongs to the HpaH/HsaA monooxygenase family.</text>
</comment>
<dbReference type="CDD" id="cd01159">
    <property type="entry name" value="NcnH"/>
    <property type="match status" value="1"/>
</dbReference>
<evidence type="ECO:0000256" key="1">
    <source>
        <dbReference type="ARBA" id="ARBA00023002"/>
    </source>
</evidence>
<protein>
    <submittedName>
        <fullName evidence="5">Flavin-dependent monooxygenase</fullName>
    </submittedName>
</protein>
<dbReference type="GO" id="GO:0016712">
    <property type="term" value="F:oxidoreductase activity, acting on paired donors, with incorporation or reduction of molecular oxygen, reduced flavin or flavoprotein as one donor, and incorporation of one atom of oxygen"/>
    <property type="evidence" value="ECO:0007669"/>
    <property type="project" value="TreeGrafter"/>
</dbReference>
<keyword evidence="6" id="KW-1185">Reference proteome</keyword>
<dbReference type="Gene3D" id="1.10.540.10">
    <property type="entry name" value="Acyl-CoA dehydrogenase/oxidase, N-terminal domain"/>
    <property type="match status" value="1"/>
</dbReference>
<feature type="domain" description="Acyl-CoA dehydrogenase/oxidase N-terminal" evidence="3">
    <location>
        <begin position="39"/>
        <end position="103"/>
    </location>
</feature>
<dbReference type="InterPro" id="IPR036250">
    <property type="entry name" value="AcylCo_DH-like_C"/>
</dbReference>
<dbReference type="PANTHER" id="PTHR48083">
    <property type="entry name" value="MEDIUM-CHAIN SPECIFIC ACYL-COA DEHYDROGENASE, MITOCHONDRIAL-RELATED"/>
    <property type="match status" value="1"/>
</dbReference>
<dbReference type="InterPro" id="IPR009100">
    <property type="entry name" value="AcylCoA_DH/oxidase_NM_dom_sf"/>
</dbReference>
<evidence type="ECO:0000259" key="3">
    <source>
        <dbReference type="Pfam" id="PF02771"/>
    </source>
</evidence>
<dbReference type="PIRSF" id="PIRSF016578">
    <property type="entry name" value="HsaA"/>
    <property type="match status" value="1"/>
</dbReference>
<feature type="domain" description="Acyl-CoA dehydrogenase C-terminal" evidence="4">
    <location>
        <begin position="258"/>
        <end position="389"/>
    </location>
</feature>
<dbReference type="GO" id="GO:0003995">
    <property type="term" value="F:acyl-CoA dehydrogenase activity"/>
    <property type="evidence" value="ECO:0007669"/>
    <property type="project" value="TreeGrafter"/>
</dbReference>
<accession>A0A9J6RQE0</accession>
<dbReference type="SUPFAM" id="SSF56645">
    <property type="entry name" value="Acyl-CoA dehydrogenase NM domain-like"/>
    <property type="match status" value="1"/>
</dbReference>
<dbReference type="EMBL" id="JAPTGG010000018">
    <property type="protein sequence ID" value="MCZ0866918.1"/>
    <property type="molecule type" value="Genomic_DNA"/>
</dbReference>
<dbReference type="InterPro" id="IPR046373">
    <property type="entry name" value="Acyl-CoA_Oxase/DH_mid-dom_sf"/>
</dbReference>
<dbReference type="GO" id="GO:0050660">
    <property type="term" value="F:flavin adenine dinucleotide binding"/>
    <property type="evidence" value="ECO:0007669"/>
    <property type="project" value="InterPro"/>
</dbReference>
<dbReference type="RefSeq" id="WP_258332868.1">
    <property type="nucleotide sequence ID" value="NZ_JAPTGG010000018.1"/>
</dbReference>
<proteinExistence type="inferred from homology"/>
<dbReference type="InterPro" id="IPR037069">
    <property type="entry name" value="AcylCoA_DH/ox_N_sf"/>
</dbReference>
<evidence type="ECO:0000256" key="2">
    <source>
        <dbReference type="ARBA" id="ARBA00049661"/>
    </source>
</evidence>
<keyword evidence="5" id="KW-0503">Monooxygenase</keyword>
<comment type="caution">
    <text evidence="5">The sequence shown here is derived from an EMBL/GenBank/DDBJ whole genome shotgun (WGS) entry which is preliminary data.</text>
</comment>
<dbReference type="Gene3D" id="2.40.110.10">
    <property type="entry name" value="Butyryl-CoA Dehydrogenase, subunit A, domain 2"/>
    <property type="match status" value="1"/>
</dbReference>
<dbReference type="Proteomes" id="UP001069090">
    <property type="component" value="Unassembled WGS sequence"/>
</dbReference>
<organism evidence="5 6">
    <name type="scientific">Dasania phycosphaerae</name>
    <dbReference type="NCBI Taxonomy" id="2950436"/>
    <lineage>
        <taxon>Bacteria</taxon>
        <taxon>Pseudomonadati</taxon>
        <taxon>Pseudomonadota</taxon>
        <taxon>Gammaproteobacteria</taxon>
        <taxon>Cellvibrionales</taxon>
        <taxon>Spongiibacteraceae</taxon>
        <taxon>Dasania</taxon>
    </lineage>
</organism>
<dbReference type="GO" id="GO:0005737">
    <property type="term" value="C:cytoplasm"/>
    <property type="evidence" value="ECO:0007669"/>
    <property type="project" value="TreeGrafter"/>
</dbReference>
<dbReference type="Pfam" id="PF02771">
    <property type="entry name" value="Acyl-CoA_dh_N"/>
    <property type="match status" value="1"/>
</dbReference>
<dbReference type="AlphaFoldDB" id="A0A9J6RQE0"/>
<dbReference type="InterPro" id="IPR013786">
    <property type="entry name" value="AcylCoA_DH/ox_N"/>
</dbReference>
<dbReference type="GO" id="GO:0033539">
    <property type="term" value="P:fatty acid beta-oxidation using acyl-CoA dehydrogenase"/>
    <property type="evidence" value="ECO:0007669"/>
    <property type="project" value="TreeGrafter"/>
</dbReference>
<name>A0A9J6RQE0_9GAMM</name>
<sequence length="411" mass="45446">MNTKTENTAATTSPAEIASNLDACQSLTEKVQVILPIIANNAQLAEEERKVPKENIELLKKIGFTRAFQPKAYGGLEVTLAEFGECVATLAGACASTAWASSLLATHSHQLALFSPKLQEEVWGQDPLATLSSSVAPLGKIEEVEGGIRISGDLTWSSGCDHAEWAILGFIRKGNEHFPEPHTHFAVVPRSDYEIIDDWYACAMKGSGTKTLKVRDVFVPNYRIESAKALMEGKSSGYGLYPDSEIFFSPYRPYFACGFSAISLGIAEQMIKWFIVRSKTRVRAYTGAEVGKDVPAYMRLAESRHQVNAARALLEKDWNDLTQQSKSQVLPSADQLANWRTNQAYAVKMCIQAVDRLFESSGANAWFNHNEAQRLFRDSHMTAAHAYTDYDVCAQIFGRHLVGLEPDPKVI</sequence>
<dbReference type="InterPro" id="IPR050741">
    <property type="entry name" value="Acyl-CoA_dehydrogenase"/>
</dbReference>
<evidence type="ECO:0000313" key="6">
    <source>
        <dbReference type="Proteomes" id="UP001069090"/>
    </source>
</evidence>
<gene>
    <name evidence="5" type="ORF">O0V09_17060</name>
</gene>
<dbReference type="Gene3D" id="1.20.140.10">
    <property type="entry name" value="Butyryl-CoA Dehydrogenase, subunit A, domain 3"/>
    <property type="match status" value="1"/>
</dbReference>
<dbReference type="PANTHER" id="PTHR48083:SF19">
    <property type="entry name" value="FLAVIN-DEPENDENT MONOOXYGENASE, OXYGENASE SUBUNIT HSAA"/>
    <property type="match status" value="1"/>
</dbReference>
<dbReference type="NCBIfam" id="NF045920">
    <property type="entry name" value="HphnlacHdxOX"/>
    <property type="match status" value="1"/>
</dbReference>
<evidence type="ECO:0000259" key="4">
    <source>
        <dbReference type="Pfam" id="PF08028"/>
    </source>
</evidence>